<gene>
    <name evidence="1" type="primary">rps17</name>
</gene>
<keyword evidence="1" id="KW-0687">Ribonucleoprotein</keyword>
<keyword evidence="1" id="KW-0689">Ribosomal protein</keyword>
<name>A0A5C1H7L3_9APIC</name>
<evidence type="ECO:0000313" key="1">
    <source>
        <dbReference type="EMBL" id="QEM01630.1"/>
    </source>
</evidence>
<sequence length="76" mass="9355">MNKIYKGLVIYKTKFNFLTILYPNIKFNKKYNIKYIKYNKFLLKDSRNEAFKGDWVLFKIISPKSKFIYYKIIKII</sequence>
<accession>A0A5C1H7L3</accession>
<proteinExistence type="predicted"/>
<reference evidence="1" key="1">
    <citation type="journal article" date="2019" name="Genome Biol. Evol.">
        <title>Nephromyces represents a diverse and novel lineage of the Apicomplexa that has retained apicoplasts.</title>
        <authorList>
            <person name="Munoz-Gomez S.A."/>
            <person name="Durnin K."/>
            <person name="Eme L."/>
            <person name="Paight C."/>
            <person name="Lane C.E."/>
            <person name="Saffo M.B."/>
            <person name="Slamovits C.H."/>
        </authorList>
    </citation>
    <scope>NUCLEOTIDE SEQUENCE</scope>
    <source>
        <strain evidence="1">448</strain>
    </source>
</reference>
<dbReference type="Gene3D" id="2.40.50.140">
    <property type="entry name" value="Nucleic acid-binding proteins"/>
    <property type="match status" value="1"/>
</dbReference>
<dbReference type="AlphaFoldDB" id="A0A5C1H7L3"/>
<dbReference type="InterPro" id="IPR012340">
    <property type="entry name" value="NA-bd_OB-fold"/>
</dbReference>
<dbReference type="GO" id="GO:0005840">
    <property type="term" value="C:ribosome"/>
    <property type="evidence" value="ECO:0007669"/>
    <property type="project" value="UniProtKB-KW"/>
</dbReference>
<dbReference type="EMBL" id="MK573201">
    <property type="protein sequence ID" value="QEM01630.1"/>
    <property type="molecule type" value="Genomic_DNA"/>
</dbReference>
<protein>
    <submittedName>
        <fullName evidence="1">30S ribosomal protein S17</fullName>
    </submittedName>
</protein>
<dbReference type="SUPFAM" id="SSF50249">
    <property type="entry name" value="Nucleic acid-binding proteins"/>
    <property type="match status" value="1"/>
</dbReference>
<organism evidence="1">
    <name type="scientific">Nephromyces sp. ex Molgula occidentalis</name>
    <dbReference type="NCBI Taxonomy" id="2544991"/>
    <lineage>
        <taxon>Eukaryota</taxon>
        <taxon>Sar</taxon>
        <taxon>Alveolata</taxon>
        <taxon>Apicomplexa</taxon>
        <taxon>Aconoidasida</taxon>
        <taxon>Nephromycida</taxon>
        <taxon>Nephromyces</taxon>
    </lineage>
</organism>